<accession>A0A167FBY0</accession>
<name>A0A167FBY0_METRR</name>
<protein>
    <recommendedName>
        <fullName evidence="4">Apple domain-containing protein</fullName>
    </recommendedName>
</protein>
<evidence type="ECO:0000256" key="1">
    <source>
        <dbReference type="SAM" id="Phobius"/>
    </source>
</evidence>
<dbReference type="OrthoDB" id="5424430at2759"/>
<dbReference type="OMA" id="CDSAAWI"/>
<dbReference type="STRING" id="1081105.A0A167FBY0"/>
<keyword evidence="1" id="KW-0472">Membrane</keyword>
<organism evidence="2 3">
    <name type="scientific">Metarhizium rileyi (strain RCEF 4871)</name>
    <name type="common">Nomuraea rileyi</name>
    <dbReference type="NCBI Taxonomy" id="1649241"/>
    <lineage>
        <taxon>Eukaryota</taxon>
        <taxon>Fungi</taxon>
        <taxon>Dikarya</taxon>
        <taxon>Ascomycota</taxon>
        <taxon>Pezizomycotina</taxon>
        <taxon>Sordariomycetes</taxon>
        <taxon>Hypocreomycetidae</taxon>
        <taxon>Hypocreales</taxon>
        <taxon>Clavicipitaceae</taxon>
        <taxon>Metarhizium</taxon>
    </lineage>
</organism>
<keyword evidence="1" id="KW-1133">Transmembrane helix</keyword>
<evidence type="ECO:0000313" key="3">
    <source>
        <dbReference type="Proteomes" id="UP000243498"/>
    </source>
</evidence>
<dbReference type="Proteomes" id="UP000243498">
    <property type="component" value="Unassembled WGS sequence"/>
</dbReference>
<keyword evidence="3" id="KW-1185">Reference proteome</keyword>
<dbReference type="EMBL" id="AZHC01000009">
    <property type="protein sequence ID" value="OAA45055.1"/>
    <property type="molecule type" value="Genomic_DNA"/>
</dbReference>
<gene>
    <name evidence="2" type="ORF">NOR_03809</name>
</gene>
<keyword evidence="1" id="KW-0812">Transmembrane</keyword>
<proteinExistence type="predicted"/>
<sequence>MARPYSDLQVDPEHNLPEVVQEQKIACGDGPDQVVVFVDPLPSRRICGLPLRRFCIVLSVAIVIFTAAAVGGAVGGTHALTPSISSTPIPIASTSSSAPVSFTTSTQLGPTKARFRDCPSSNDTIYKAAGSDCQFRKLCNFGFRWSGQNVLDTVAASLDDCIELCVAYNENNRSAIDDSKSSPCNGVCWRNSIRDDDRPGQCFGAPIQNSTATGLPVTRETSCDSAAWINQHVA</sequence>
<reference evidence="2 3" key="1">
    <citation type="journal article" date="2016" name="Genome Biol. Evol.">
        <title>Divergent and convergent evolution of fungal pathogenicity.</title>
        <authorList>
            <person name="Shang Y."/>
            <person name="Xiao G."/>
            <person name="Zheng P."/>
            <person name="Cen K."/>
            <person name="Zhan S."/>
            <person name="Wang C."/>
        </authorList>
    </citation>
    <scope>NUCLEOTIDE SEQUENCE [LARGE SCALE GENOMIC DNA]</scope>
    <source>
        <strain evidence="2 3">RCEF 4871</strain>
    </source>
</reference>
<dbReference type="AlphaFoldDB" id="A0A167FBY0"/>
<evidence type="ECO:0000313" key="2">
    <source>
        <dbReference type="EMBL" id="OAA45055.1"/>
    </source>
</evidence>
<feature type="transmembrane region" description="Helical" evidence="1">
    <location>
        <begin position="54"/>
        <end position="75"/>
    </location>
</feature>
<evidence type="ECO:0008006" key="4">
    <source>
        <dbReference type="Google" id="ProtNLM"/>
    </source>
</evidence>
<comment type="caution">
    <text evidence="2">The sequence shown here is derived from an EMBL/GenBank/DDBJ whole genome shotgun (WGS) entry which is preliminary data.</text>
</comment>